<organism evidence="1 2">
    <name type="scientific">Trichinella papuae</name>
    <dbReference type="NCBI Taxonomy" id="268474"/>
    <lineage>
        <taxon>Eukaryota</taxon>
        <taxon>Metazoa</taxon>
        <taxon>Ecdysozoa</taxon>
        <taxon>Nematoda</taxon>
        <taxon>Enoplea</taxon>
        <taxon>Dorylaimia</taxon>
        <taxon>Trichinellida</taxon>
        <taxon>Trichinellidae</taxon>
        <taxon>Trichinella</taxon>
    </lineage>
</organism>
<dbReference type="Proteomes" id="UP000054843">
    <property type="component" value="Unassembled WGS sequence"/>
</dbReference>
<proteinExistence type="predicted"/>
<evidence type="ECO:0000313" key="2">
    <source>
        <dbReference type="Proteomes" id="UP000054843"/>
    </source>
</evidence>
<sequence>MHKTLRTDIEKDRIKIYNGWCATMRRVLGMIRLNGKEYTKKGTVKSFSQCTRLSSQINVSIPKLSVIRVG</sequence>
<gene>
    <name evidence="1" type="ORF">T10_101</name>
</gene>
<evidence type="ECO:0000313" key="1">
    <source>
        <dbReference type="EMBL" id="KRZ65872.1"/>
    </source>
</evidence>
<name>A0A0V1M2I9_9BILA</name>
<protein>
    <submittedName>
        <fullName evidence="1">Uncharacterized protein</fullName>
    </submittedName>
</protein>
<keyword evidence="2" id="KW-1185">Reference proteome</keyword>
<accession>A0A0V1M2I9</accession>
<dbReference type="AlphaFoldDB" id="A0A0V1M2I9"/>
<reference evidence="1 2" key="1">
    <citation type="submission" date="2015-01" db="EMBL/GenBank/DDBJ databases">
        <title>Evolution of Trichinella species and genotypes.</title>
        <authorList>
            <person name="Korhonen P.K."/>
            <person name="Edoardo P."/>
            <person name="Giuseppe L.R."/>
            <person name="Gasser R.B."/>
        </authorList>
    </citation>
    <scope>NUCLEOTIDE SEQUENCE [LARGE SCALE GENOMIC DNA]</scope>
    <source>
        <strain evidence="1">ISS1980</strain>
    </source>
</reference>
<dbReference type="EMBL" id="JYDO01000286">
    <property type="protein sequence ID" value="KRZ65872.1"/>
    <property type="molecule type" value="Genomic_DNA"/>
</dbReference>
<comment type="caution">
    <text evidence="1">The sequence shown here is derived from an EMBL/GenBank/DDBJ whole genome shotgun (WGS) entry which is preliminary data.</text>
</comment>